<keyword evidence="1" id="KW-0732">Signal</keyword>
<proteinExistence type="predicted"/>
<dbReference type="InterPro" id="IPR022193">
    <property type="entry name" value="DUF3718"/>
</dbReference>
<keyword evidence="3" id="KW-1185">Reference proteome</keyword>
<organism evidence="2 3">
    <name type="scientific">Corallincola spongiicola</name>
    <dbReference type="NCBI Taxonomy" id="2520508"/>
    <lineage>
        <taxon>Bacteria</taxon>
        <taxon>Pseudomonadati</taxon>
        <taxon>Pseudomonadota</taxon>
        <taxon>Gammaproteobacteria</taxon>
        <taxon>Alteromonadales</taxon>
        <taxon>Psychromonadaceae</taxon>
        <taxon>Corallincola</taxon>
    </lineage>
</organism>
<feature type="signal peptide" evidence="1">
    <location>
        <begin position="1"/>
        <end position="24"/>
    </location>
</feature>
<sequence length="127" mass="14187">MIQGRISAILLAITCLFLSSKAIALDIKAAESLCHAIAKDDAVKVKKTLRKQRVKLKRIYQDVMCNGRSLLKFALERSANEVGQYLVEQLPDKMLNDAGPDGYMVLSWGEHNGYEASPIIKAIRQRI</sequence>
<gene>
    <name evidence="2" type="ORF">EXY25_07505</name>
</gene>
<protein>
    <submittedName>
        <fullName evidence="2">DUF3718 domain-containing protein</fullName>
    </submittedName>
</protein>
<evidence type="ECO:0000256" key="1">
    <source>
        <dbReference type="SAM" id="SignalP"/>
    </source>
</evidence>
<evidence type="ECO:0000313" key="3">
    <source>
        <dbReference type="Proteomes" id="UP000292544"/>
    </source>
</evidence>
<reference evidence="3" key="1">
    <citation type="submission" date="2019-02" db="EMBL/GenBank/DDBJ databases">
        <title>Draft genome sequence of Muricauda sp. 176CP4-71.</title>
        <authorList>
            <person name="Park J.-S."/>
        </authorList>
    </citation>
    <scope>NUCLEOTIDE SEQUENCE [LARGE SCALE GENOMIC DNA]</scope>
    <source>
        <strain evidence="3">176GS2-150</strain>
    </source>
</reference>
<evidence type="ECO:0000313" key="2">
    <source>
        <dbReference type="EMBL" id="TAA47084.1"/>
    </source>
</evidence>
<dbReference type="Pfam" id="PF12514">
    <property type="entry name" value="DUF3718"/>
    <property type="match status" value="1"/>
</dbReference>
<feature type="chain" id="PRO_5046839147" evidence="1">
    <location>
        <begin position="25"/>
        <end position="127"/>
    </location>
</feature>
<dbReference type="Proteomes" id="UP000292544">
    <property type="component" value="Unassembled WGS sequence"/>
</dbReference>
<name>A0ABY1WQT6_9GAMM</name>
<comment type="caution">
    <text evidence="2">The sequence shown here is derived from an EMBL/GenBank/DDBJ whole genome shotgun (WGS) entry which is preliminary data.</text>
</comment>
<dbReference type="RefSeq" id="WP_130566296.1">
    <property type="nucleotide sequence ID" value="NZ_SHLY01000002.1"/>
</dbReference>
<dbReference type="EMBL" id="SHLY01000002">
    <property type="protein sequence ID" value="TAA47084.1"/>
    <property type="molecule type" value="Genomic_DNA"/>
</dbReference>
<accession>A0ABY1WQT6</accession>